<dbReference type="InterPro" id="IPR011009">
    <property type="entry name" value="Kinase-like_dom_sf"/>
</dbReference>
<dbReference type="Gene3D" id="1.10.510.10">
    <property type="entry name" value="Transferase(Phosphotransferase) domain 1"/>
    <property type="match status" value="1"/>
</dbReference>
<dbReference type="PROSITE" id="PS50011">
    <property type="entry name" value="PROTEIN_KINASE_DOM"/>
    <property type="match status" value="1"/>
</dbReference>
<keyword evidence="2 5" id="KW-0547">Nucleotide-binding</keyword>
<feature type="region of interest" description="Disordered" evidence="6">
    <location>
        <begin position="376"/>
        <end position="425"/>
    </location>
</feature>
<dbReference type="EMBL" id="CP089982">
    <property type="protein sequence ID" value="WXA97120.1"/>
    <property type="molecule type" value="Genomic_DNA"/>
</dbReference>
<dbReference type="InterPro" id="IPR008271">
    <property type="entry name" value="Ser/Thr_kinase_AS"/>
</dbReference>
<evidence type="ECO:0000256" key="1">
    <source>
        <dbReference type="ARBA" id="ARBA00022679"/>
    </source>
</evidence>
<evidence type="ECO:0000256" key="6">
    <source>
        <dbReference type="SAM" id="MobiDB-lite"/>
    </source>
</evidence>
<proteinExistence type="predicted"/>
<keyword evidence="7" id="KW-1133">Transmembrane helix</keyword>
<keyword evidence="7" id="KW-0812">Transmembrane</keyword>
<keyword evidence="3 9" id="KW-0418">Kinase</keyword>
<protein>
    <submittedName>
        <fullName evidence="9">Protein kinase</fullName>
    </submittedName>
</protein>
<dbReference type="Pfam" id="PF00069">
    <property type="entry name" value="Pkinase"/>
    <property type="match status" value="1"/>
</dbReference>
<sequence>MQVGAVLGDKYQLLATIGRGGMGEVFHALHIASGTNVAIKVVSRAMIGDLLMARLEREAAAVARIRSDYIPQLLDVDGTEEGELFLVMELLHGESLSERMKRAGGPLPWDEVHAMGDNVLRALIDAHAAGVVHRDLKPGNIFIEYANDGTQHAKVLDFGVCKLDLQDAEKLTVTGESVGTIAYMAPEQIRGASRVDERADLYSFGMVIFEALSGRIAYDAAGQMAILASKLERPARSLKTVTQVAIPLELDALIARCLARKPADRFGNAVELLHAWHAMGPPLQPPASLPSVSVGSTGSLALPTASSIEPHAVPPKGSRSALVIAIGTVLLGTAAVAAVVTRHARANAAAEGLAVPSAAVVEAPVEEAVDAAAVVEPSAPQEKAEEAETAPAGEPAKARWKAPVGTKRKAAPAGSSPSWIERPKY</sequence>
<feature type="binding site" evidence="5">
    <location>
        <position position="40"/>
    </location>
    <ligand>
        <name>ATP</name>
        <dbReference type="ChEBI" id="CHEBI:30616"/>
    </ligand>
</feature>
<evidence type="ECO:0000256" key="2">
    <source>
        <dbReference type="ARBA" id="ARBA00022741"/>
    </source>
</evidence>
<evidence type="ECO:0000313" key="9">
    <source>
        <dbReference type="EMBL" id="WXA97120.1"/>
    </source>
</evidence>
<feature type="domain" description="Protein kinase" evidence="8">
    <location>
        <begin position="11"/>
        <end position="277"/>
    </location>
</feature>
<evidence type="ECO:0000256" key="3">
    <source>
        <dbReference type="ARBA" id="ARBA00022777"/>
    </source>
</evidence>
<reference evidence="9 10" key="1">
    <citation type="submission" date="2021-12" db="EMBL/GenBank/DDBJ databases">
        <title>Discovery of the Pendulisporaceae a myxobacterial family with distinct sporulation behavior and unique specialized metabolism.</title>
        <authorList>
            <person name="Garcia R."/>
            <person name="Popoff A."/>
            <person name="Bader C.D."/>
            <person name="Loehr J."/>
            <person name="Walesch S."/>
            <person name="Walt C."/>
            <person name="Boldt J."/>
            <person name="Bunk B."/>
            <person name="Haeckl F.J.F.P.J."/>
            <person name="Gunesch A.P."/>
            <person name="Birkelbach J."/>
            <person name="Nuebel U."/>
            <person name="Pietschmann T."/>
            <person name="Bach T."/>
            <person name="Mueller R."/>
        </authorList>
    </citation>
    <scope>NUCLEOTIDE SEQUENCE [LARGE SCALE GENOMIC DNA]</scope>
    <source>
        <strain evidence="9 10">MSr12523</strain>
    </source>
</reference>
<evidence type="ECO:0000259" key="8">
    <source>
        <dbReference type="PROSITE" id="PS50011"/>
    </source>
</evidence>
<keyword evidence="1" id="KW-0808">Transferase</keyword>
<dbReference type="InterPro" id="IPR017441">
    <property type="entry name" value="Protein_kinase_ATP_BS"/>
</dbReference>
<keyword evidence="7" id="KW-0472">Membrane</keyword>
<dbReference type="Proteomes" id="UP001379533">
    <property type="component" value="Chromosome"/>
</dbReference>
<gene>
    <name evidence="9" type="ORF">LZC95_09760</name>
</gene>
<dbReference type="PROSITE" id="PS00108">
    <property type="entry name" value="PROTEIN_KINASE_ST"/>
    <property type="match status" value="1"/>
</dbReference>
<dbReference type="SUPFAM" id="SSF56112">
    <property type="entry name" value="Protein kinase-like (PK-like)"/>
    <property type="match status" value="1"/>
</dbReference>
<dbReference type="InterPro" id="IPR000719">
    <property type="entry name" value="Prot_kinase_dom"/>
</dbReference>
<dbReference type="RefSeq" id="WP_394847735.1">
    <property type="nucleotide sequence ID" value="NZ_CP089982.1"/>
</dbReference>
<evidence type="ECO:0000256" key="4">
    <source>
        <dbReference type="ARBA" id="ARBA00022840"/>
    </source>
</evidence>
<feature type="transmembrane region" description="Helical" evidence="7">
    <location>
        <begin position="321"/>
        <end position="340"/>
    </location>
</feature>
<dbReference type="PANTHER" id="PTHR43289">
    <property type="entry name" value="MITOGEN-ACTIVATED PROTEIN KINASE KINASE KINASE 20-RELATED"/>
    <property type="match status" value="1"/>
</dbReference>
<dbReference type="GO" id="GO:0016301">
    <property type="term" value="F:kinase activity"/>
    <property type="evidence" value="ECO:0007669"/>
    <property type="project" value="UniProtKB-KW"/>
</dbReference>
<dbReference type="CDD" id="cd14014">
    <property type="entry name" value="STKc_PknB_like"/>
    <property type="match status" value="1"/>
</dbReference>
<keyword evidence="10" id="KW-1185">Reference proteome</keyword>
<evidence type="ECO:0000313" key="10">
    <source>
        <dbReference type="Proteomes" id="UP001379533"/>
    </source>
</evidence>
<evidence type="ECO:0000256" key="5">
    <source>
        <dbReference type="PROSITE-ProRule" id="PRU10141"/>
    </source>
</evidence>
<dbReference type="PANTHER" id="PTHR43289:SF6">
    <property type="entry name" value="SERINE_THREONINE-PROTEIN KINASE NEKL-3"/>
    <property type="match status" value="1"/>
</dbReference>
<dbReference type="PROSITE" id="PS00107">
    <property type="entry name" value="PROTEIN_KINASE_ATP"/>
    <property type="match status" value="1"/>
</dbReference>
<accession>A0ABZ2KHQ9</accession>
<evidence type="ECO:0000256" key="7">
    <source>
        <dbReference type="SAM" id="Phobius"/>
    </source>
</evidence>
<organism evidence="9 10">
    <name type="scientific">Pendulispora brunnea</name>
    <dbReference type="NCBI Taxonomy" id="2905690"/>
    <lineage>
        <taxon>Bacteria</taxon>
        <taxon>Pseudomonadati</taxon>
        <taxon>Myxococcota</taxon>
        <taxon>Myxococcia</taxon>
        <taxon>Myxococcales</taxon>
        <taxon>Sorangiineae</taxon>
        <taxon>Pendulisporaceae</taxon>
        <taxon>Pendulispora</taxon>
    </lineage>
</organism>
<dbReference type="SMART" id="SM00220">
    <property type="entry name" value="S_TKc"/>
    <property type="match status" value="1"/>
</dbReference>
<name>A0ABZ2KHQ9_9BACT</name>
<keyword evidence="4 5" id="KW-0067">ATP-binding</keyword>